<dbReference type="GO" id="GO:0016226">
    <property type="term" value="P:iron-sulfur cluster assembly"/>
    <property type="evidence" value="ECO:0007669"/>
    <property type="project" value="InterPro"/>
</dbReference>
<reference evidence="2 3" key="1">
    <citation type="submission" date="2020-08" db="EMBL/GenBank/DDBJ databases">
        <title>Genomic Encyclopedia of Type Strains, Phase IV (KMG-IV): sequencing the most valuable type-strain genomes for metagenomic binning, comparative biology and taxonomic classification.</title>
        <authorList>
            <person name="Goeker M."/>
        </authorList>
    </citation>
    <scope>NUCLEOTIDE SEQUENCE [LARGE SCALE GENOMIC DNA]</scope>
    <source>
        <strain evidence="2 3">DSM 28570</strain>
    </source>
</reference>
<protein>
    <submittedName>
        <fullName evidence="2">Nitrogen fixation NifU-like protein</fullName>
    </submittedName>
</protein>
<comment type="caution">
    <text evidence="2">The sequence shown here is derived from an EMBL/GenBank/DDBJ whole genome shotgun (WGS) entry which is preliminary data.</text>
</comment>
<evidence type="ECO:0000313" key="3">
    <source>
        <dbReference type="Proteomes" id="UP000539642"/>
    </source>
</evidence>
<dbReference type="Gene3D" id="3.90.1010.10">
    <property type="match status" value="1"/>
</dbReference>
<dbReference type="Pfam" id="PF01592">
    <property type="entry name" value="NifU_N"/>
    <property type="match status" value="1"/>
</dbReference>
<dbReference type="GO" id="GO:0005506">
    <property type="term" value="F:iron ion binding"/>
    <property type="evidence" value="ECO:0007669"/>
    <property type="project" value="InterPro"/>
</dbReference>
<evidence type="ECO:0000259" key="1">
    <source>
        <dbReference type="Pfam" id="PF01592"/>
    </source>
</evidence>
<name>A0A840UWE8_9BACT</name>
<dbReference type="CDD" id="cd06664">
    <property type="entry name" value="IscU_like"/>
    <property type="match status" value="1"/>
</dbReference>
<accession>A0A840UWE8</accession>
<dbReference type="RefSeq" id="WP_183349773.1">
    <property type="nucleotide sequence ID" value="NZ_JACHEO010000006.1"/>
</dbReference>
<dbReference type="SUPFAM" id="SSF82649">
    <property type="entry name" value="SufE/NifU"/>
    <property type="match status" value="1"/>
</dbReference>
<dbReference type="InterPro" id="IPR002871">
    <property type="entry name" value="NIF_FeS_clus_asmbl_NifU_N"/>
</dbReference>
<dbReference type="Proteomes" id="UP000539642">
    <property type="component" value="Unassembled WGS sequence"/>
</dbReference>
<feature type="domain" description="NIF system FeS cluster assembly NifU N-terminal" evidence="1">
    <location>
        <begin position="39"/>
        <end position="126"/>
    </location>
</feature>
<proteinExistence type="predicted"/>
<keyword evidence="3" id="KW-1185">Reference proteome</keyword>
<dbReference type="EMBL" id="JACHEO010000006">
    <property type="protein sequence ID" value="MBB5347744.1"/>
    <property type="molecule type" value="Genomic_DNA"/>
</dbReference>
<dbReference type="AlphaFoldDB" id="A0A840UWE8"/>
<dbReference type="GO" id="GO:0051536">
    <property type="term" value="F:iron-sulfur cluster binding"/>
    <property type="evidence" value="ECO:0007669"/>
    <property type="project" value="InterPro"/>
</dbReference>
<evidence type="ECO:0000313" key="2">
    <source>
        <dbReference type="EMBL" id="MBB5347744.1"/>
    </source>
</evidence>
<sequence>MDTHLSGQVHSEHYIDMASRTNRLGILEHPDGYGKRIGDCGDVIEVYLSVLGGHIQMVSFQIQGCLNTNACANTLALLVEGRSVADSWQVTPDDLIDYLETLPADHTHCAELVVGAFYLALSNYSASGNDSWQKPYRQG</sequence>
<organism evidence="2 3">
    <name type="scientific">Desulfoprunum benzoelyticum</name>
    <dbReference type="NCBI Taxonomy" id="1506996"/>
    <lineage>
        <taxon>Bacteria</taxon>
        <taxon>Pseudomonadati</taxon>
        <taxon>Thermodesulfobacteriota</taxon>
        <taxon>Desulfobulbia</taxon>
        <taxon>Desulfobulbales</taxon>
        <taxon>Desulfobulbaceae</taxon>
        <taxon>Desulfoprunum</taxon>
    </lineage>
</organism>
<gene>
    <name evidence="2" type="ORF">HNQ81_001468</name>
</gene>